<dbReference type="EMBL" id="VSRR010005455">
    <property type="protein sequence ID" value="MPC42488.1"/>
    <property type="molecule type" value="Genomic_DNA"/>
</dbReference>
<comment type="caution">
    <text evidence="1">The sequence shown here is derived from an EMBL/GenBank/DDBJ whole genome shotgun (WGS) entry which is preliminary data.</text>
</comment>
<gene>
    <name evidence="1" type="ORF">E2C01_036110</name>
</gene>
<keyword evidence="2" id="KW-1185">Reference proteome</keyword>
<name>A0A5B7FBK3_PORTR</name>
<accession>A0A5B7FBK3</accession>
<organism evidence="1 2">
    <name type="scientific">Portunus trituberculatus</name>
    <name type="common">Swimming crab</name>
    <name type="synonym">Neptunus trituberculatus</name>
    <dbReference type="NCBI Taxonomy" id="210409"/>
    <lineage>
        <taxon>Eukaryota</taxon>
        <taxon>Metazoa</taxon>
        <taxon>Ecdysozoa</taxon>
        <taxon>Arthropoda</taxon>
        <taxon>Crustacea</taxon>
        <taxon>Multicrustacea</taxon>
        <taxon>Malacostraca</taxon>
        <taxon>Eumalacostraca</taxon>
        <taxon>Eucarida</taxon>
        <taxon>Decapoda</taxon>
        <taxon>Pleocyemata</taxon>
        <taxon>Brachyura</taxon>
        <taxon>Eubrachyura</taxon>
        <taxon>Portunoidea</taxon>
        <taxon>Portunidae</taxon>
        <taxon>Portuninae</taxon>
        <taxon>Portunus</taxon>
    </lineage>
</organism>
<dbReference type="AlphaFoldDB" id="A0A5B7FBK3"/>
<evidence type="ECO:0000313" key="1">
    <source>
        <dbReference type="EMBL" id="MPC42488.1"/>
    </source>
</evidence>
<dbReference type="Proteomes" id="UP000324222">
    <property type="component" value="Unassembled WGS sequence"/>
</dbReference>
<protein>
    <submittedName>
        <fullName evidence="1">Uncharacterized protein</fullName>
    </submittedName>
</protein>
<reference evidence="1 2" key="1">
    <citation type="submission" date="2019-05" db="EMBL/GenBank/DDBJ databases">
        <title>Another draft genome of Portunus trituberculatus and its Hox gene families provides insights of decapod evolution.</title>
        <authorList>
            <person name="Jeong J.-H."/>
            <person name="Song I."/>
            <person name="Kim S."/>
            <person name="Choi T."/>
            <person name="Kim D."/>
            <person name="Ryu S."/>
            <person name="Kim W."/>
        </authorList>
    </citation>
    <scope>NUCLEOTIDE SEQUENCE [LARGE SCALE GENOMIC DNA]</scope>
    <source>
        <tissue evidence="1">Muscle</tissue>
    </source>
</reference>
<proteinExistence type="predicted"/>
<sequence length="105" mass="11832">MYTEKLVVMTGKLPKGNKIQKKLSSAERSQHLKECQIPVILPSRVIQGQEWQVVSTGAKRRKVLRALYLVEMRNPFSVLEGVEKEVDVVGEDEERKVGADANSQP</sequence>
<evidence type="ECO:0000313" key="2">
    <source>
        <dbReference type="Proteomes" id="UP000324222"/>
    </source>
</evidence>